<accession>A0A1V9ZFE7</accession>
<dbReference type="Pfam" id="PF13279">
    <property type="entry name" value="4HBT_2"/>
    <property type="match status" value="1"/>
</dbReference>
<reference evidence="1 2" key="1">
    <citation type="journal article" date="2014" name="Genome Biol. Evol.">
        <title>The secreted proteins of Achlya hypogyna and Thraustotheca clavata identify the ancestral oomycete secretome and reveal gene acquisitions by horizontal gene transfer.</title>
        <authorList>
            <person name="Misner I."/>
            <person name="Blouin N."/>
            <person name="Leonard G."/>
            <person name="Richards T.A."/>
            <person name="Lane C.E."/>
        </authorList>
    </citation>
    <scope>NUCLEOTIDE SEQUENCE [LARGE SCALE GENOMIC DNA]</scope>
    <source>
        <strain evidence="1 2">ATCC 48635</strain>
    </source>
</reference>
<protein>
    <recommendedName>
        <fullName evidence="3">Thioesterase</fullName>
    </recommendedName>
</protein>
<dbReference type="AlphaFoldDB" id="A0A1V9ZFE7"/>
<proteinExistence type="predicted"/>
<gene>
    <name evidence="1" type="ORF">ACHHYP_13827</name>
</gene>
<comment type="caution">
    <text evidence="1">The sequence shown here is derived from an EMBL/GenBank/DDBJ whole genome shotgun (WGS) entry which is preliminary data.</text>
</comment>
<evidence type="ECO:0000313" key="1">
    <source>
        <dbReference type="EMBL" id="OQR96692.1"/>
    </source>
</evidence>
<sequence>MVGRSLWNIGVSLVTRALTRDKAALRDIGVLRPHVWKARTGLLDIDLNMHLNNSSYLYNMELARWHMTGLNGLLGIAARKKWMFLVASQSIRYRRSIAPYAPYEIHSQLVYWDDTWTYFSHQFVCPTTGNLYAEGLTRAILKRGKTTVAVPEIVQAMGLDVPAQLDEPEIVKGFVAWESAAKEKTSDWDPAAHVSTPKGTPFWKETINVPSLYTKKP</sequence>
<dbReference type="OrthoDB" id="265761at2759"/>
<evidence type="ECO:0008006" key="3">
    <source>
        <dbReference type="Google" id="ProtNLM"/>
    </source>
</evidence>
<dbReference type="Gene3D" id="3.10.129.10">
    <property type="entry name" value="Hotdog Thioesterase"/>
    <property type="match status" value="1"/>
</dbReference>
<name>A0A1V9ZFE7_ACHHY</name>
<dbReference type="CDD" id="cd00586">
    <property type="entry name" value="4HBT"/>
    <property type="match status" value="1"/>
</dbReference>
<dbReference type="InterPro" id="IPR051490">
    <property type="entry name" value="THEM6_lcsJ_thioesterase"/>
</dbReference>
<dbReference type="Proteomes" id="UP000243579">
    <property type="component" value="Unassembled WGS sequence"/>
</dbReference>
<dbReference type="InterPro" id="IPR029069">
    <property type="entry name" value="HotDog_dom_sf"/>
</dbReference>
<organism evidence="1 2">
    <name type="scientific">Achlya hypogyna</name>
    <name type="common">Oomycete</name>
    <name type="synonym">Protoachlya hypogyna</name>
    <dbReference type="NCBI Taxonomy" id="1202772"/>
    <lineage>
        <taxon>Eukaryota</taxon>
        <taxon>Sar</taxon>
        <taxon>Stramenopiles</taxon>
        <taxon>Oomycota</taxon>
        <taxon>Saprolegniomycetes</taxon>
        <taxon>Saprolegniales</taxon>
        <taxon>Achlyaceae</taxon>
        <taxon>Achlya</taxon>
    </lineage>
</organism>
<dbReference type="PANTHER" id="PTHR12475:SF4">
    <property type="entry name" value="PROTEIN THEM6"/>
    <property type="match status" value="1"/>
</dbReference>
<dbReference type="SUPFAM" id="SSF54637">
    <property type="entry name" value="Thioesterase/thiol ester dehydrase-isomerase"/>
    <property type="match status" value="1"/>
</dbReference>
<dbReference type="EMBL" id="JNBR01000133">
    <property type="protein sequence ID" value="OQR96692.1"/>
    <property type="molecule type" value="Genomic_DNA"/>
</dbReference>
<dbReference type="PANTHER" id="PTHR12475">
    <property type="match status" value="1"/>
</dbReference>
<keyword evidence="2" id="KW-1185">Reference proteome</keyword>
<evidence type="ECO:0000313" key="2">
    <source>
        <dbReference type="Proteomes" id="UP000243579"/>
    </source>
</evidence>